<dbReference type="GO" id="GO:0005524">
    <property type="term" value="F:ATP binding"/>
    <property type="evidence" value="ECO:0007669"/>
    <property type="project" value="UniProtKB-KW"/>
</dbReference>
<evidence type="ECO:0000313" key="9">
    <source>
        <dbReference type="EMBL" id="EDQ91283.1"/>
    </source>
</evidence>
<accession>A9UTP2</accession>
<keyword evidence="5" id="KW-0067">ATP-binding</keyword>
<comment type="subcellular location">
    <subcellularLocation>
        <location evidence="1">Endomembrane system</location>
    </subcellularLocation>
</comment>
<feature type="non-terminal residue" evidence="9">
    <location>
        <position position="1"/>
    </location>
</feature>
<feature type="non-terminal residue" evidence="9">
    <location>
        <position position="215"/>
    </location>
</feature>
<dbReference type="KEGG" id="mbr:MONBRDRAFT_2660"/>
<dbReference type="PANTHER" id="PTHR24416:SF600">
    <property type="entry name" value="PDGF- AND VEGF-RECEPTOR RELATED, ISOFORM J"/>
    <property type="match status" value="1"/>
</dbReference>
<dbReference type="GO" id="GO:0005886">
    <property type="term" value="C:plasma membrane"/>
    <property type="evidence" value="ECO:0000318"/>
    <property type="project" value="GO_Central"/>
</dbReference>
<evidence type="ECO:0000256" key="1">
    <source>
        <dbReference type="ARBA" id="ARBA00004308"/>
    </source>
</evidence>
<dbReference type="Gene3D" id="1.10.510.10">
    <property type="entry name" value="Transferase(Phosphotransferase) domain 1"/>
    <property type="match status" value="1"/>
</dbReference>
<dbReference type="GO" id="GO:0050793">
    <property type="term" value="P:regulation of developmental process"/>
    <property type="evidence" value="ECO:0007669"/>
    <property type="project" value="UniProtKB-ARBA"/>
</dbReference>
<evidence type="ECO:0000256" key="6">
    <source>
        <dbReference type="ARBA" id="ARBA00023136"/>
    </source>
</evidence>
<evidence type="ECO:0000256" key="7">
    <source>
        <dbReference type="ARBA" id="ARBA00023137"/>
    </source>
</evidence>
<sequence>FLQEAEIMAQFQHPHVVELQGVCLQEQPWLLIQELSSYGDFDNVLRTARMRDMALTQTEALHFINQLAAACSYVLSKGVLHLDIAARNLLLFERNTLKLADFGNARQLPQGKKYIQLEEPPKVAARWLAVEAMTQLRFSEASDVWAAAVAAWEILSMGTKPYPDTHFLQVMRVVVAGERLPQTELCSDDLYALLLKCWDVKPDRRPSFADLLTKV</sequence>
<dbReference type="GO" id="GO:0048468">
    <property type="term" value="P:cell development"/>
    <property type="evidence" value="ECO:0007669"/>
    <property type="project" value="UniProtKB-ARBA"/>
</dbReference>
<dbReference type="SUPFAM" id="SSF56112">
    <property type="entry name" value="Protein kinase-like (PK-like)"/>
    <property type="match status" value="1"/>
</dbReference>
<name>A9UTP2_MONBE</name>
<dbReference type="InterPro" id="IPR050122">
    <property type="entry name" value="RTK"/>
</dbReference>
<dbReference type="EMBL" id="CH991545">
    <property type="protein sequence ID" value="EDQ91283.1"/>
    <property type="molecule type" value="Genomic_DNA"/>
</dbReference>
<evidence type="ECO:0000256" key="4">
    <source>
        <dbReference type="ARBA" id="ARBA00022777"/>
    </source>
</evidence>
<dbReference type="RefSeq" id="XP_001743705.1">
    <property type="nucleotide sequence ID" value="XM_001743653.1"/>
</dbReference>
<keyword evidence="10" id="KW-1185">Reference proteome</keyword>
<dbReference type="OMA" id="MICRAIE"/>
<proteinExistence type="predicted"/>
<evidence type="ECO:0000256" key="3">
    <source>
        <dbReference type="ARBA" id="ARBA00022741"/>
    </source>
</evidence>
<evidence type="ECO:0000313" key="10">
    <source>
        <dbReference type="Proteomes" id="UP000001357"/>
    </source>
</evidence>
<keyword evidence="7" id="KW-0829">Tyrosine-protein kinase</keyword>
<organism evidence="9 10">
    <name type="scientific">Monosiga brevicollis</name>
    <name type="common">Choanoflagellate</name>
    <dbReference type="NCBI Taxonomy" id="81824"/>
    <lineage>
        <taxon>Eukaryota</taxon>
        <taxon>Choanoflagellata</taxon>
        <taxon>Craspedida</taxon>
        <taxon>Salpingoecidae</taxon>
        <taxon>Monosiga</taxon>
    </lineage>
</organism>
<feature type="domain" description="Protein kinase" evidence="8">
    <location>
        <begin position="1"/>
        <end position="215"/>
    </location>
</feature>
<dbReference type="Gene3D" id="3.30.200.20">
    <property type="entry name" value="Phosphorylase Kinase, domain 1"/>
    <property type="match status" value="1"/>
</dbReference>
<gene>
    <name evidence="9" type="ORF">MONBRDRAFT_2660</name>
</gene>
<dbReference type="PRINTS" id="PR00109">
    <property type="entry name" value="TYRKINASE"/>
</dbReference>
<keyword evidence="3" id="KW-0547">Nucleotide-binding</keyword>
<dbReference type="GO" id="GO:0004713">
    <property type="term" value="F:protein tyrosine kinase activity"/>
    <property type="evidence" value="ECO:0000318"/>
    <property type="project" value="GO_Central"/>
</dbReference>
<evidence type="ECO:0000256" key="2">
    <source>
        <dbReference type="ARBA" id="ARBA00022679"/>
    </source>
</evidence>
<dbReference type="InterPro" id="IPR000719">
    <property type="entry name" value="Prot_kinase_dom"/>
</dbReference>
<dbReference type="InParanoid" id="A9UTP2"/>
<dbReference type="STRING" id="81824.A9UTP2"/>
<dbReference type="PROSITE" id="PS00109">
    <property type="entry name" value="PROTEIN_KINASE_TYR"/>
    <property type="match status" value="1"/>
</dbReference>
<dbReference type="FunFam" id="1.10.510.10:FF:001512">
    <property type="entry name" value="Receptor tyrosine-protein kinase erbB-2"/>
    <property type="match status" value="1"/>
</dbReference>
<evidence type="ECO:0000259" key="8">
    <source>
        <dbReference type="PROSITE" id="PS50011"/>
    </source>
</evidence>
<keyword evidence="2" id="KW-0808">Transferase</keyword>
<keyword evidence="4" id="KW-0418">Kinase</keyword>
<reference evidence="9 10" key="1">
    <citation type="journal article" date="2008" name="Nature">
        <title>The genome of the choanoflagellate Monosiga brevicollis and the origin of metazoans.</title>
        <authorList>
            <consortium name="JGI Sequencing"/>
            <person name="King N."/>
            <person name="Westbrook M.J."/>
            <person name="Young S.L."/>
            <person name="Kuo A."/>
            <person name="Abedin M."/>
            <person name="Chapman J."/>
            <person name="Fairclough S."/>
            <person name="Hellsten U."/>
            <person name="Isogai Y."/>
            <person name="Letunic I."/>
            <person name="Marr M."/>
            <person name="Pincus D."/>
            <person name="Putnam N."/>
            <person name="Rokas A."/>
            <person name="Wright K.J."/>
            <person name="Zuzow R."/>
            <person name="Dirks W."/>
            <person name="Good M."/>
            <person name="Goodstein D."/>
            <person name="Lemons D."/>
            <person name="Li W."/>
            <person name="Lyons J.B."/>
            <person name="Morris A."/>
            <person name="Nichols S."/>
            <person name="Richter D.J."/>
            <person name="Salamov A."/>
            <person name="Bork P."/>
            <person name="Lim W.A."/>
            <person name="Manning G."/>
            <person name="Miller W.T."/>
            <person name="McGinnis W."/>
            <person name="Shapiro H."/>
            <person name="Tjian R."/>
            <person name="Grigoriev I.V."/>
            <person name="Rokhsar D."/>
        </authorList>
    </citation>
    <scope>NUCLEOTIDE SEQUENCE [LARGE SCALE GENOMIC DNA]</scope>
    <source>
        <strain evidence="10">MX1 / ATCC 50154</strain>
    </source>
</reference>
<dbReference type="InterPro" id="IPR008266">
    <property type="entry name" value="Tyr_kinase_AS"/>
</dbReference>
<dbReference type="eggNOG" id="KOG0194">
    <property type="taxonomic scope" value="Eukaryota"/>
</dbReference>
<dbReference type="PROSITE" id="PS50011">
    <property type="entry name" value="PROTEIN_KINASE_DOM"/>
    <property type="match status" value="1"/>
</dbReference>
<dbReference type="GO" id="GO:0012505">
    <property type="term" value="C:endomembrane system"/>
    <property type="evidence" value="ECO:0007669"/>
    <property type="project" value="UniProtKB-SubCell"/>
</dbReference>
<dbReference type="GeneID" id="5888863"/>
<keyword evidence="6" id="KW-0472">Membrane</keyword>
<evidence type="ECO:0000256" key="5">
    <source>
        <dbReference type="ARBA" id="ARBA00022840"/>
    </source>
</evidence>
<dbReference type="InterPro" id="IPR011009">
    <property type="entry name" value="Kinase-like_dom_sf"/>
</dbReference>
<dbReference type="AlphaFoldDB" id="A9UTP2"/>
<dbReference type="Proteomes" id="UP000001357">
    <property type="component" value="Unassembled WGS sequence"/>
</dbReference>
<dbReference type="PANTHER" id="PTHR24416">
    <property type="entry name" value="TYROSINE-PROTEIN KINASE RECEPTOR"/>
    <property type="match status" value="1"/>
</dbReference>
<protein>
    <recommendedName>
        <fullName evidence="8">Protein kinase domain-containing protein</fullName>
    </recommendedName>
</protein>
<dbReference type="InterPro" id="IPR001245">
    <property type="entry name" value="Ser-Thr/Tyr_kinase_cat_dom"/>
</dbReference>
<dbReference type="Pfam" id="PF07714">
    <property type="entry name" value="PK_Tyr_Ser-Thr"/>
    <property type="match status" value="1"/>
</dbReference>